<comment type="caution">
    <text evidence="2">The sequence shown here is derived from an EMBL/GenBank/DDBJ whole genome shotgun (WGS) entry which is preliminary data.</text>
</comment>
<dbReference type="GO" id="GO:0005737">
    <property type="term" value="C:cytoplasm"/>
    <property type="evidence" value="ECO:0007669"/>
    <property type="project" value="TreeGrafter"/>
</dbReference>
<gene>
    <name evidence="2" type="ORF">EZS28_012915</name>
</gene>
<dbReference type="PANTHER" id="PTHR24348:SF68">
    <property type="entry name" value="SERINE_THREONINE-PROTEIN KINASE ATG1C"/>
    <property type="match status" value="1"/>
</dbReference>
<protein>
    <recommendedName>
        <fullName evidence="1">Protein kinase domain-containing protein</fullName>
    </recommendedName>
</protein>
<dbReference type="PANTHER" id="PTHR24348">
    <property type="entry name" value="SERINE/THREONINE-PROTEIN KINASE UNC-51-RELATED"/>
    <property type="match status" value="1"/>
</dbReference>
<dbReference type="InterPro" id="IPR011009">
    <property type="entry name" value="Kinase-like_dom_sf"/>
</dbReference>
<dbReference type="EMBL" id="SNRW01002841">
    <property type="protein sequence ID" value="KAA6391558.1"/>
    <property type="molecule type" value="Genomic_DNA"/>
</dbReference>
<evidence type="ECO:0000313" key="3">
    <source>
        <dbReference type="Proteomes" id="UP000324800"/>
    </source>
</evidence>
<dbReference type="SUPFAM" id="SSF56112">
    <property type="entry name" value="Protein kinase-like (PK-like)"/>
    <property type="match status" value="1"/>
</dbReference>
<dbReference type="PROSITE" id="PS00108">
    <property type="entry name" value="PROTEIN_KINASE_ST"/>
    <property type="match status" value="1"/>
</dbReference>
<proteinExistence type="predicted"/>
<accession>A0A5J4W9G0</accession>
<dbReference type="InterPro" id="IPR000719">
    <property type="entry name" value="Prot_kinase_dom"/>
</dbReference>
<reference evidence="2 3" key="1">
    <citation type="submission" date="2019-03" db="EMBL/GenBank/DDBJ databases">
        <title>Single cell metagenomics reveals metabolic interactions within the superorganism composed of flagellate Streblomastix strix and complex community of Bacteroidetes bacteria on its surface.</title>
        <authorList>
            <person name="Treitli S.C."/>
            <person name="Kolisko M."/>
            <person name="Husnik F."/>
            <person name="Keeling P."/>
            <person name="Hampl V."/>
        </authorList>
    </citation>
    <scope>NUCLEOTIDE SEQUENCE [LARGE SCALE GENOMIC DNA]</scope>
    <source>
        <strain evidence="2">ST1C</strain>
    </source>
</reference>
<organism evidence="2 3">
    <name type="scientific">Streblomastix strix</name>
    <dbReference type="NCBI Taxonomy" id="222440"/>
    <lineage>
        <taxon>Eukaryota</taxon>
        <taxon>Metamonada</taxon>
        <taxon>Preaxostyla</taxon>
        <taxon>Oxymonadida</taxon>
        <taxon>Streblomastigidae</taxon>
        <taxon>Streblomastix</taxon>
    </lineage>
</organism>
<dbReference type="InterPro" id="IPR008271">
    <property type="entry name" value="Ser/Thr_kinase_AS"/>
</dbReference>
<sequence>MEYSNMNTLDIIAKQQHIPLPSYTFRALMKQILAGIYIFHSAGLVHRDIKCDNILLHNPPETRIVYVKISDFGFTKLEDYNNEQTYRAGTFPYMAPEIFQTPIKVNQKSDIYSLGIVFYRLYTHKFPEDDTIEVH</sequence>
<dbReference type="InterPro" id="IPR045269">
    <property type="entry name" value="Atg1-like"/>
</dbReference>
<dbReference type="GO" id="GO:0010506">
    <property type="term" value="P:regulation of autophagy"/>
    <property type="evidence" value="ECO:0007669"/>
    <property type="project" value="InterPro"/>
</dbReference>
<dbReference type="GO" id="GO:0004674">
    <property type="term" value="F:protein serine/threonine kinase activity"/>
    <property type="evidence" value="ECO:0007669"/>
    <property type="project" value="InterPro"/>
</dbReference>
<dbReference type="Proteomes" id="UP000324800">
    <property type="component" value="Unassembled WGS sequence"/>
</dbReference>
<evidence type="ECO:0000313" key="2">
    <source>
        <dbReference type="EMBL" id="KAA6391558.1"/>
    </source>
</evidence>
<dbReference type="SMART" id="SM00220">
    <property type="entry name" value="S_TKc"/>
    <property type="match status" value="1"/>
</dbReference>
<dbReference type="PROSITE" id="PS50011">
    <property type="entry name" value="PROTEIN_KINASE_DOM"/>
    <property type="match status" value="1"/>
</dbReference>
<dbReference type="AlphaFoldDB" id="A0A5J4W9G0"/>
<dbReference type="GO" id="GO:0005524">
    <property type="term" value="F:ATP binding"/>
    <property type="evidence" value="ECO:0007669"/>
    <property type="project" value="InterPro"/>
</dbReference>
<feature type="domain" description="Protein kinase" evidence="1">
    <location>
        <begin position="1"/>
        <end position="135"/>
    </location>
</feature>
<dbReference type="OrthoDB" id="10261027at2759"/>
<name>A0A5J4W9G0_9EUKA</name>
<dbReference type="Gene3D" id="1.10.510.10">
    <property type="entry name" value="Transferase(Phosphotransferase) domain 1"/>
    <property type="match status" value="1"/>
</dbReference>
<dbReference type="Pfam" id="PF00069">
    <property type="entry name" value="Pkinase"/>
    <property type="match status" value="1"/>
</dbReference>
<evidence type="ECO:0000259" key="1">
    <source>
        <dbReference type="PROSITE" id="PS50011"/>
    </source>
</evidence>